<proteinExistence type="inferred from homology"/>
<dbReference type="InterPro" id="IPR054491">
    <property type="entry name" value="MGH1-like_GH"/>
</dbReference>
<dbReference type="InterPro" id="IPR004888">
    <property type="entry name" value="Glycoside_hydrolase_63"/>
</dbReference>
<keyword evidence="2" id="KW-0378">Hydrolase</keyword>
<dbReference type="Gene3D" id="1.50.10.10">
    <property type="match status" value="1"/>
</dbReference>
<keyword evidence="6" id="KW-1185">Reference proteome</keyword>
<name>A0ABU1AQ58_9BACT</name>
<dbReference type="RefSeq" id="WP_308948332.1">
    <property type="nucleotide sequence ID" value="NZ_JARXHW010000003.1"/>
</dbReference>
<reference evidence="5 6" key="1">
    <citation type="submission" date="2023-04" db="EMBL/GenBank/DDBJ databases">
        <title>A novel bacteria isolated from coastal sediment.</title>
        <authorList>
            <person name="Liu X.-J."/>
            <person name="Du Z.-J."/>
        </authorList>
    </citation>
    <scope>NUCLEOTIDE SEQUENCE [LARGE SCALE GENOMIC DNA]</scope>
    <source>
        <strain evidence="5 6">SDUM461003</strain>
    </source>
</reference>
<dbReference type="GO" id="GO:0016798">
    <property type="term" value="F:hydrolase activity, acting on glycosyl bonds"/>
    <property type="evidence" value="ECO:0007669"/>
    <property type="project" value="UniProtKB-KW"/>
</dbReference>
<evidence type="ECO:0000256" key="2">
    <source>
        <dbReference type="ARBA" id="ARBA00022801"/>
    </source>
</evidence>
<dbReference type="InterPro" id="IPR012341">
    <property type="entry name" value="6hp_glycosidase-like_sf"/>
</dbReference>
<dbReference type="Pfam" id="PF22422">
    <property type="entry name" value="MGH1-like_GH"/>
    <property type="match status" value="1"/>
</dbReference>
<evidence type="ECO:0000259" key="4">
    <source>
        <dbReference type="Pfam" id="PF22422"/>
    </source>
</evidence>
<comment type="caution">
    <text evidence="5">The sequence shown here is derived from an EMBL/GenBank/DDBJ whole genome shotgun (WGS) entry which is preliminary data.</text>
</comment>
<gene>
    <name evidence="5" type="ORF">QEH52_02185</name>
</gene>
<accession>A0ABU1AQ58</accession>
<dbReference type="PANTHER" id="PTHR10412:SF11">
    <property type="entry name" value="MANNOSYL-OLIGOSACCHARIDE GLUCOSIDASE"/>
    <property type="match status" value="1"/>
</dbReference>
<protein>
    <submittedName>
        <fullName evidence="5">Trehalase family glycosidase</fullName>
    </submittedName>
</protein>
<dbReference type="Proteomes" id="UP001225316">
    <property type="component" value="Unassembled WGS sequence"/>
</dbReference>
<dbReference type="SUPFAM" id="SSF48208">
    <property type="entry name" value="Six-hairpin glycosidases"/>
    <property type="match status" value="1"/>
</dbReference>
<feature type="domain" description="Mannosylglycerate hydrolase MGH1-like glycoside hydrolase" evidence="4">
    <location>
        <begin position="191"/>
        <end position="496"/>
    </location>
</feature>
<evidence type="ECO:0000313" key="6">
    <source>
        <dbReference type="Proteomes" id="UP001225316"/>
    </source>
</evidence>
<evidence type="ECO:0000256" key="3">
    <source>
        <dbReference type="ARBA" id="ARBA00023295"/>
    </source>
</evidence>
<evidence type="ECO:0000313" key="5">
    <source>
        <dbReference type="EMBL" id="MDQ8206299.1"/>
    </source>
</evidence>
<evidence type="ECO:0000256" key="1">
    <source>
        <dbReference type="ARBA" id="ARBA00010833"/>
    </source>
</evidence>
<comment type="similarity">
    <text evidence="1">Belongs to the glycosyl hydrolase 63 family.</text>
</comment>
<dbReference type="EMBL" id="JARXHW010000003">
    <property type="protein sequence ID" value="MDQ8206299.1"/>
    <property type="molecule type" value="Genomic_DNA"/>
</dbReference>
<dbReference type="PANTHER" id="PTHR10412">
    <property type="entry name" value="MANNOSYL-OLIGOSACCHARIDE GLUCOSIDASE"/>
    <property type="match status" value="1"/>
</dbReference>
<keyword evidence="3 5" id="KW-0326">Glycosidase</keyword>
<organism evidence="5 6">
    <name type="scientific">Thalassobacterium maritimum</name>
    <dbReference type="NCBI Taxonomy" id="3041265"/>
    <lineage>
        <taxon>Bacteria</taxon>
        <taxon>Pseudomonadati</taxon>
        <taxon>Verrucomicrobiota</taxon>
        <taxon>Opitutia</taxon>
        <taxon>Puniceicoccales</taxon>
        <taxon>Coraliomargaritaceae</taxon>
        <taxon>Thalassobacterium</taxon>
    </lineage>
</organism>
<dbReference type="InterPro" id="IPR008928">
    <property type="entry name" value="6-hairpin_glycosidase_sf"/>
</dbReference>
<sequence>MDYTLFERPQWNSGQMIAFSGLDGKTDYTQGLVARTSLSPTGIEIVDPGKLSIAFKGKLTGPVIFGGDFFAVETEAGPVRGVVLDAFHILIEGAAEVISHEDYIQYQEADGRLLVGTATTFDASLITADLEDAFLARSEWIRTRELPTDLSPERLRTVVRALTAMKSQILSPEGKITHRWTTPDRWPHKDMWLWDTAFHAIGWRHIDPALAMEMIDAMFDLQREDGFLTYRGTPEGPYFHLGDLLSQPPVLAIAVKLVHEVTKDDTWLKNIYPKLCAYLEWDLANRDLDGGGLVEWFIEDNEECRSGESGMDNSPRFDDAVALDAVDFNAYLASEYQVIAAFATQLGLSDDADKWNARASNFCSLIEGKLWSETEQFYCDLNPATDQQTAVLASSGFMPLLCGAPSQKRAEALEQNLFDPQRFGTALPVASVAVCDSEHYEKDMWRGPTWISINWLIAKGFERYGMENCFRSIRDRSVEEIEAKAEKYGTFFEYFDDRCEIDPPKLSRKGVCAPEISPYKQVIHEFGWSFTLYIDMVYSTQLDHA</sequence>